<sequence>MTDHSPMIPNLNSNTLDAVENPRLQRLKKVYIFMPVWHAGKQLCMPDALSRAP</sequence>
<feature type="non-terminal residue" evidence="1">
    <location>
        <position position="53"/>
    </location>
</feature>
<dbReference type="EMBL" id="JAXCGZ010010021">
    <property type="protein sequence ID" value="KAK7075892.1"/>
    <property type="molecule type" value="Genomic_DNA"/>
</dbReference>
<gene>
    <name evidence="1" type="ORF">SK128_002573</name>
</gene>
<protein>
    <submittedName>
        <fullName evidence="1">Uncharacterized protein</fullName>
    </submittedName>
</protein>
<name>A0AAN9AA75_HALRR</name>
<organism evidence="1 2">
    <name type="scientific">Halocaridina rubra</name>
    <name type="common">Hawaiian red shrimp</name>
    <dbReference type="NCBI Taxonomy" id="373956"/>
    <lineage>
        <taxon>Eukaryota</taxon>
        <taxon>Metazoa</taxon>
        <taxon>Ecdysozoa</taxon>
        <taxon>Arthropoda</taxon>
        <taxon>Crustacea</taxon>
        <taxon>Multicrustacea</taxon>
        <taxon>Malacostraca</taxon>
        <taxon>Eumalacostraca</taxon>
        <taxon>Eucarida</taxon>
        <taxon>Decapoda</taxon>
        <taxon>Pleocyemata</taxon>
        <taxon>Caridea</taxon>
        <taxon>Atyoidea</taxon>
        <taxon>Atyidae</taxon>
        <taxon>Halocaridina</taxon>
    </lineage>
</organism>
<proteinExistence type="predicted"/>
<comment type="caution">
    <text evidence="1">The sequence shown here is derived from an EMBL/GenBank/DDBJ whole genome shotgun (WGS) entry which is preliminary data.</text>
</comment>
<accession>A0AAN9AA75</accession>
<reference evidence="1 2" key="1">
    <citation type="submission" date="2023-11" db="EMBL/GenBank/DDBJ databases">
        <title>Halocaridina rubra genome assembly.</title>
        <authorList>
            <person name="Smith C."/>
        </authorList>
    </citation>
    <scope>NUCLEOTIDE SEQUENCE [LARGE SCALE GENOMIC DNA]</scope>
    <source>
        <strain evidence="1">EP-1</strain>
        <tissue evidence="1">Whole</tissue>
    </source>
</reference>
<keyword evidence="2" id="KW-1185">Reference proteome</keyword>
<dbReference type="AlphaFoldDB" id="A0AAN9AA75"/>
<dbReference type="Proteomes" id="UP001381693">
    <property type="component" value="Unassembled WGS sequence"/>
</dbReference>
<evidence type="ECO:0000313" key="2">
    <source>
        <dbReference type="Proteomes" id="UP001381693"/>
    </source>
</evidence>
<evidence type="ECO:0000313" key="1">
    <source>
        <dbReference type="EMBL" id="KAK7075892.1"/>
    </source>
</evidence>